<sequence length="164" mass="18276">MLPIDDFKAVVSNAPLFAIDLVVVNSAQQLLVGLRKNAPAKGFWFVPGGRVYKNETQQQAFARISKQELGVALNIDNALLLGVHDHFYTDSIFGCNISTHYINTPYLLRINEQDLVLPTEQHSEYKWVALSTLTQDASVHQFSKVFLPGLIQAGYRQSESANAK</sequence>
<comment type="cofactor">
    <cofactor evidence="5">
        <name>Mg(2+)</name>
        <dbReference type="ChEBI" id="CHEBI:18420"/>
    </cofactor>
    <text evidence="5">Binds 1 Mg(2+) ion per subunit.</text>
</comment>
<dbReference type="InterPro" id="IPR000086">
    <property type="entry name" value="NUDIX_hydrolase_dom"/>
</dbReference>
<dbReference type="InterPro" id="IPR033715">
    <property type="entry name" value="GDPMH"/>
</dbReference>
<feature type="short sequence motif" description="Nudix box" evidence="6">
    <location>
        <begin position="49"/>
        <end position="70"/>
    </location>
</feature>
<dbReference type="PANTHER" id="PTHR43046">
    <property type="entry name" value="GDP-MANNOSE MANNOSYL HYDROLASE"/>
    <property type="match status" value="1"/>
</dbReference>
<dbReference type="EC" id="3.2.1.42" evidence="8"/>
<dbReference type="GO" id="GO:0047917">
    <property type="term" value="F:GDP-glucosidase activity"/>
    <property type="evidence" value="ECO:0007669"/>
    <property type="project" value="UniProtKB-EC"/>
</dbReference>
<dbReference type="RefSeq" id="WP_173500475.1">
    <property type="nucleotide sequence ID" value="NZ_JABSOD010000005.1"/>
</dbReference>
<dbReference type="GO" id="GO:0008727">
    <property type="term" value="F:GDP-mannose mannosyl hydrolase activity"/>
    <property type="evidence" value="ECO:0007669"/>
    <property type="project" value="InterPro"/>
</dbReference>
<evidence type="ECO:0000256" key="5">
    <source>
        <dbReference type="PIRSR" id="PIRSR037599-3"/>
    </source>
</evidence>
<dbReference type="PIRSF" id="PIRSF037599">
    <property type="entry name" value="GDPMH"/>
    <property type="match status" value="1"/>
</dbReference>
<dbReference type="Pfam" id="PF00293">
    <property type="entry name" value="NUDIX"/>
    <property type="match status" value="1"/>
</dbReference>
<dbReference type="CDD" id="cd03430">
    <property type="entry name" value="NUDIX_GDPMH_NudD"/>
    <property type="match status" value="1"/>
</dbReference>
<dbReference type="PROSITE" id="PS51462">
    <property type="entry name" value="NUDIX"/>
    <property type="match status" value="1"/>
</dbReference>
<dbReference type="Proteomes" id="UP000523161">
    <property type="component" value="Unassembled WGS sequence"/>
</dbReference>
<feature type="site" description="Critical for catalysis" evidence="4">
    <location>
        <position position="122"/>
    </location>
</feature>
<evidence type="ECO:0000256" key="1">
    <source>
        <dbReference type="ARBA" id="ARBA00022723"/>
    </source>
</evidence>
<gene>
    <name evidence="8" type="ORF">HRH59_06575</name>
</gene>
<evidence type="ECO:0000256" key="4">
    <source>
        <dbReference type="PIRSR" id="PIRSR037599-1"/>
    </source>
</evidence>
<evidence type="ECO:0000313" key="9">
    <source>
        <dbReference type="Proteomes" id="UP000523161"/>
    </source>
</evidence>
<accession>A0A7Y5APR2</accession>
<evidence type="ECO:0000256" key="3">
    <source>
        <dbReference type="ARBA" id="ARBA00022842"/>
    </source>
</evidence>
<feature type="binding site" evidence="5">
    <location>
        <position position="121"/>
    </location>
    <ligand>
        <name>Mg(2+)</name>
        <dbReference type="ChEBI" id="CHEBI:18420"/>
    </ligand>
</feature>
<name>A0A7Y5APR2_9GAMM</name>
<reference evidence="8 9" key="1">
    <citation type="submission" date="2020-06" db="EMBL/GenBank/DDBJ databases">
        <title>Rheinheimera sp. nov., a marine bacterium isolated from coastal.</title>
        <authorList>
            <person name="Yu Q."/>
            <person name="Qi Y."/>
            <person name="Pu J."/>
        </authorList>
    </citation>
    <scope>NUCLEOTIDE SEQUENCE [LARGE SCALE GENOMIC DNA]</scope>
    <source>
        <strain evidence="8 9">YQF-2</strain>
    </source>
</reference>
<dbReference type="GO" id="GO:0046872">
    <property type="term" value="F:metal ion binding"/>
    <property type="evidence" value="ECO:0007669"/>
    <property type="project" value="UniProtKB-KW"/>
</dbReference>
<dbReference type="PANTHER" id="PTHR43046:SF12">
    <property type="entry name" value="GDP-MANNOSE MANNOSYL HYDROLASE"/>
    <property type="match status" value="1"/>
</dbReference>
<dbReference type="Gene3D" id="3.90.79.10">
    <property type="entry name" value="Nucleoside Triphosphate Pyrophosphohydrolase"/>
    <property type="match status" value="1"/>
</dbReference>
<proteinExistence type="predicted"/>
<comment type="caution">
    <text evidence="8">The sequence shown here is derived from an EMBL/GenBank/DDBJ whole genome shotgun (WGS) entry which is preliminary data.</text>
</comment>
<keyword evidence="2 8" id="KW-0378">Hydrolase</keyword>
<evidence type="ECO:0000256" key="6">
    <source>
        <dbReference type="PIRSR" id="PIRSR037599-4"/>
    </source>
</evidence>
<feature type="binding site" evidence="5">
    <location>
        <position position="68"/>
    </location>
    <ligand>
        <name>Mg(2+)</name>
        <dbReference type="ChEBI" id="CHEBI:18420"/>
    </ligand>
</feature>
<evidence type="ECO:0000313" key="8">
    <source>
        <dbReference type="EMBL" id="NRQ42232.1"/>
    </source>
</evidence>
<dbReference type="InterPro" id="IPR015797">
    <property type="entry name" value="NUDIX_hydrolase-like_dom_sf"/>
</dbReference>
<protein>
    <submittedName>
        <fullName evidence="8">GDP-mannose mannosyl hydrolase</fullName>
        <ecNumber evidence="8">3.2.1.42</ecNumber>
    </submittedName>
</protein>
<keyword evidence="3 5" id="KW-0460">Magnesium</keyword>
<dbReference type="NCBIfam" id="NF011963">
    <property type="entry name" value="PRK15434.1"/>
    <property type="match status" value="1"/>
</dbReference>
<feature type="binding site" evidence="5">
    <location>
        <position position="48"/>
    </location>
    <ligand>
        <name>Mg(2+)</name>
        <dbReference type="ChEBI" id="CHEBI:18420"/>
    </ligand>
</feature>
<organism evidence="8 9">
    <name type="scientific">Rheinheimera lutimaris</name>
    <dbReference type="NCBI Taxonomy" id="2740584"/>
    <lineage>
        <taxon>Bacteria</taxon>
        <taxon>Pseudomonadati</taxon>
        <taxon>Pseudomonadota</taxon>
        <taxon>Gammaproteobacteria</taxon>
        <taxon>Chromatiales</taxon>
        <taxon>Chromatiaceae</taxon>
        <taxon>Rheinheimera</taxon>
    </lineage>
</organism>
<keyword evidence="9" id="KW-1185">Reference proteome</keyword>
<evidence type="ECO:0000256" key="2">
    <source>
        <dbReference type="ARBA" id="ARBA00022801"/>
    </source>
</evidence>
<dbReference type="SUPFAM" id="SSF55811">
    <property type="entry name" value="Nudix"/>
    <property type="match status" value="1"/>
</dbReference>
<keyword evidence="1 5" id="KW-0479">Metal-binding</keyword>
<keyword evidence="8" id="KW-0326">Glycosidase</keyword>
<evidence type="ECO:0000259" key="7">
    <source>
        <dbReference type="PROSITE" id="PS51462"/>
    </source>
</evidence>
<dbReference type="AlphaFoldDB" id="A0A7Y5APR2"/>
<feature type="domain" description="Nudix hydrolase" evidence="7">
    <location>
        <begin position="12"/>
        <end position="152"/>
    </location>
</feature>
<dbReference type="EMBL" id="JABSOD010000005">
    <property type="protein sequence ID" value="NRQ42232.1"/>
    <property type="molecule type" value="Genomic_DNA"/>
</dbReference>